<name>A0ABT6XR87_9FLAO</name>
<evidence type="ECO:0000313" key="2">
    <source>
        <dbReference type="EMBL" id="MDI9257538.1"/>
    </source>
</evidence>
<dbReference type="RefSeq" id="WP_283239213.1">
    <property type="nucleotide sequence ID" value="NZ_JASGBP010000004.1"/>
</dbReference>
<keyword evidence="1" id="KW-0812">Transmembrane</keyword>
<gene>
    <name evidence="2" type="ORF">QHT84_08940</name>
</gene>
<evidence type="ECO:0000256" key="1">
    <source>
        <dbReference type="SAM" id="Phobius"/>
    </source>
</evidence>
<dbReference type="EMBL" id="JASGBP010000004">
    <property type="protein sequence ID" value="MDI9257538.1"/>
    <property type="molecule type" value="Genomic_DNA"/>
</dbReference>
<proteinExistence type="predicted"/>
<keyword evidence="3" id="KW-1185">Reference proteome</keyword>
<comment type="caution">
    <text evidence="2">The sequence shown here is derived from an EMBL/GenBank/DDBJ whole genome shotgun (WGS) entry which is preliminary data.</text>
</comment>
<accession>A0ABT6XR87</accession>
<evidence type="ECO:0000313" key="3">
    <source>
        <dbReference type="Proteomes" id="UP001230035"/>
    </source>
</evidence>
<protein>
    <submittedName>
        <fullName evidence="2">GTP-binding protein</fullName>
    </submittedName>
</protein>
<feature type="transmembrane region" description="Helical" evidence="1">
    <location>
        <begin position="128"/>
        <end position="145"/>
    </location>
</feature>
<organism evidence="2 3">
    <name type="scientific">Flavobacterium sedimenticola</name>
    <dbReference type="NCBI Taxonomy" id="3043286"/>
    <lineage>
        <taxon>Bacteria</taxon>
        <taxon>Pseudomonadati</taxon>
        <taxon>Bacteroidota</taxon>
        <taxon>Flavobacteriia</taxon>
        <taxon>Flavobacteriales</taxon>
        <taxon>Flavobacteriaceae</taxon>
        <taxon>Flavobacterium</taxon>
    </lineage>
</organism>
<feature type="transmembrane region" description="Helical" evidence="1">
    <location>
        <begin position="92"/>
        <end position="116"/>
    </location>
</feature>
<reference evidence="2 3" key="1">
    <citation type="submission" date="2023-05" db="EMBL/GenBank/DDBJ databases">
        <title>Flavobacterium sedimenti sp. nov., isolated from the sediment.</title>
        <authorList>
            <person name="Wu N."/>
        </authorList>
    </citation>
    <scope>NUCLEOTIDE SEQUENCE [LARGE SCALE GENOMIC DNA]</scope>
    <source>
        <strain evidence="2 3">YZ-48</strain>
    </source>
</reference>
<keyword evidence="1" id="KW-1133">Transmembrane helix</keyword>
<sequence>MDTQHEVRLRPRFYLDVAENIAVVREKFATYRQKNQSTDFIMKLRNNHVQFTLSGEKRHYWSPHLSIELEAKEGNEQNATHIRGLFGPDQTLWTLFMFLHFVVAGIFILFGMFAYSNYTLKESMTMDLVVMFLMVIVWFLLYVIARQIREKGHTQTDALEAILQDILRS</sequence>
<keyword evidence="1" id="KW-0472">Membrane</keyword>
<dbReference type="Proteomes" id="UP001230035">
    <property type="component" value="Unassembled WGS sequence"/>
</dbReference>